<evidence type="ECO:0000256" key="4">
    <source>
        <dbReference type="ARBA" id="ARBA00022840"/>
    </source>
</evidence>
<gene>
    <name evidence="6" type="ORF">H8876_00640</name>
</gene>
<keyword evidence="7" id="KW-1185">Reference proteome</keyword>
<dbReference type="GO" id="GO:0042626">
    <property type="term" value="F:ATPase-coupled transmembrane transporter activity"/>
    <property type="evidence" value="ECO:0007669"/>
    <property type="project" value="TreeGrafter"/>
</dbReference>
<comment type="similarity">
    <text evidence="1">Belongs to the ABC transporter superfamily.</text>
</comment>
<dbReference type="InterPro" id="IPR003439">
    <property type="entry name" value="ABC_transporter-like_ATP-bd"/>
</dbReference>
<feature type="domain" description="ABC transporter" evidence="5">
    <location>
        <begin position="2"/>
        <end position="79"/>
    </location>
</feature>
<keyword evidence="2" id="KW-0813">Transport</keyword>
<accession>A0A923N998</accession>
<dbReference type="EMBL" id="JACRWC010000012">
    <property type="protein sequence ID" value="MBC5998530.1"/>
    <property type="molecule type" value="Genomic_DNA"/>
</dbReference>
<protein>
    <submittedName>
        <fullName evidence="6">ATP-binding cassette domain-containing protein</fullName>
    </submittedName>
</protein>
<name>A0A923N998_9FIRM</name>
<sequence>MVMQDVNHQLFSDSVKNECLSANPNATNQEIENLLNSFDLLDCIDRHPLTLSGGQRQRLAICQAIMAKKKFLIFDEPTSGLDFRHMC</sequence>
<evidence type="ECO:0000256" key="2">
    <source>
        <dbReference type="ARBA" id="ARBA00022448"/>
    </source>
</evidence>
<evidence type="ECO:0000256" key="1">
    <source>
        <dbReference type="ARBA" id="ARBA00005417"/>
    </source>
</evidence>
<dbReference type="InterPro" id="IPR050095">
    <property type="entry name" value="ECF_ABC_transporter_ATP-bd"/>
</dbReference>
<evidence type="ECO:0000256" key="3">
    <source>
        <dbReference type="ARBA" id="ARBA00022741"/>
    </source>
</evidence>
<dbReference type="GO" id="GO:0016887">
    <property type="term" value="F:ATP hydrolysis activity"/>
    <property type="evidence" value="ECO:0007669"/>
    <property type="project" value="InterPro"/>
</dbReference>
<dbReference type="GO" id="GO:0043190">
    <property type="term" value="C:ATP-binding cassette (ABC) transporter complex"/>
    <property type="evidence" value="ECO:0007669"/>
    <property type="project" value="TreeGrafter"/>
</dbReference>
<organism evidence="6 7">
    <name type="scientific">Lentihominibacter faecis</name>
    <dbReference type="NCBI Taxonomy" id="2764712"/>
    <lineage>
        <taxon>Bacteria</taxon>
        <taxon>Bacillati</taxon>
        <taxon>Bacillota</taxon>
        <taxon>Clostridia</taxon>
        <taxon>Peptostreptococcales</taxon>
        <taxon>Anaerovoracaceae</taxon>
        <taxon>Lentihominibacter</taxon>
    </lineage>
</organism>
<keyword evidence="3" id="KW-0547">Nucleotide-binding</keyword>
<evidence type="ECO:0000259" key="5">
    <source>
        <dbReference type="Pfam" id="PF00005"/>
    </source>
</evidence>
<dbReference type="Proteomes" id="UP000644115">
    <property type="component" value="Unassembled WGS sequence"/>
</dbReference>
<evidence type="ECO:0000313" key="6">
    <source>
        <dbReference type="EMBL" id="MBC5998530.1"/>
    </source>
</evidence>
<dbReference type="AlphaFoldDB" id="A0A923N998"/>
<dbReference type="Gene3D" id="3.40.50.300">
    <property type="entry name" value="P-loop containing nucleotide triphosphate hydrolases"/>
    <property type="match status" value="1"/>
</dbReference>
<dbReference type="GO" id="GO:0005524">
    <property type="term" value="F:ATP binding"/>
    <property type="evidence" value="ECO:0007669"/>
    <property type="project" value="UniProtKB-KW"/>
</dbReference>
<proteinExistence type="inferred from homology"/>
<keyword evidence="4 6" id="KW-0067">ATP-binding</keyword>
<dbReference type="SUPFAM" id="SSF52540">
    <property type="entry name" value="P-loop containing nucleoside triphosphate hydrolases"/>
    <property type="match status" value="1"/>
</dbReference>
<dbReference type="PANTHER" id="PTHR43553:SF24">
    <property type="entry name" value="ENERGY-COUPLING FACTOR TRANSPORTER ATP-BINDING PROTEIN ECFA1"/>
    <property type="match status" value="1"/>
</dbReference>
<reference evidence="6" key="1">
    <citation type="submission" date="2020-08" db="EMBL/GenBank/DDBJ databases">
        <authorList>
            <person name="Liu C."/>
            <person name="Sun Q."/>
        </authorList>
    </citation>
    <scope>NUCLEOTIDE SEQUENCE</scope>
    <source>
        <strain evidence="6">BX16</strain>
    </source>
</reference>
<dbReference type="InterPro" id="IPR027417">
    <property type="entry name" value="P-loop_NTPase"/>
</dbReference>
<evidence type="ECO:0000313" key="7">
    <source>
        <dbReference type="Proteomes" id="UP000644115"/>
    </source>
</evidence>
<dbReference type="PANTHER" id="PTHR43553">
    <property type="entry name" value="HEAVY METAL TRANSPORTER"/>
    <property type="match status" value="1"/>
</dbReference>
<dbReference type="Pfam" id="PF00005">
    <property type="entry name" value="ABC_tran"/>
    <property type="match status" value="1"/>
</dbReference>
<comment type="caution">
    <text evidence="6">The sequence shown here is derived from an EMBL/GenBank/DDBJ whole genome shotgun (WGS) entry which is preliminary data.</text>
</comment>